<feature type="compositionally biased region" description="Basic and acidic residues" evidence="4">
    <location>
        <begin position="113"/>
        <end position="123"/>
    </location>
</feature>
<proteinExistence type="inferred from homology"/>
<dbReference type="GO" id="GO:0006412">
    <property type="term" value="P:translation"/>
    <property type="evidence" value="ECO:0007669"/>
    <property type="project" value="InterPro"/>
</dbReference>
<evidence type="ECO:0000313" key="5">
    <source>
        <dbReference type="EMBL" id="DBA19742.1"/>
    </source>
</evidence>
<dbReference type="Gene3D" id="2.30.30.30">
    <property type="match status" value="1"/>
</dbReference>
<dbReference type="GO" id="GO:0015934">
    <property type="term" value="C:large ribosomal subunit"/>
    <property type="evidence" value="ECO:0007669"/>
    <property type="project" value="InterPro"/>
</dbReference>
<dbReference type="NCBIfam" id="TIGR01080">
    <property type="entry name" value="rplX_A_E"/>
    <property type="match status" value="1"/>
</dbReference>
<evidence type="ECO:0000256" key="1">
    <source>
        <dbReference type="ARBA" id="ARBA00010618"/>
    </source>
</evidence>
<comment type="similarity">
    <text evidence="1">Belongs to the universal ribosomal protein uL24 family.</text>
</comment>
<evidence type="ECO:0000313" key="6">
    <source>
        <dbReference type="Proteomes" id="UP001181693"/>
    </source>
</evidence>
<dbReference type="GO" id="GO:0003735">
    <property type="term" value="F:structural constituent of ribosome"/>
    <property type="evidence" value="ECO:0007669"/>
    <property type="project" value="InterPro"/>
</dbReference>
<reference evidence="5" key="1">
    <citation type="thesis" date="2020" institute="ProQuest LLC" country="789 East Eisenhower Parkway, Ann Arbor, MI, USA">
        <title>Comparative Genomics and Chromosome Evolution.</title>
        <authorList>
            <person name="Mudd A.B."/>
        </authorList>
    </citation>
    <scope>NUCLEOTIDE SEQUENCE</scope>
    <source>
        <strain evidence="5">1538</strain>
        <tissue evidence="5">Blood</tissue>
    </source>
</reference>
<dbReference type="InterPro" id="IPR008991">
    <property type="entry name" value="Translation_prot_SH3-like_sf"/>
</dbReference>
<evidence type="ECO:0008006" key="7">
    <source>
        <dbReference type="Google" id="ProtNLM"/>
    </source>
</evidence>
<evidence type="ECO:0000256" key="4">
    <source>
        <dbReference type="SAM" id="MobiDB-lite"/>
    </source>
</evidence>
<gene>
    <name evidence="5" type="ORF">GDO54_015525</name>
</gene>
<keyword evidence="2" id="KW-0689">Ribosomal protein</keyword>
<evidence type="ECO:0000256" key="3">
    <source>
        <dbReference type="ARBA" id="ARBA00023274"/>
    </source>
</evidence>
<dbReference type="Proteomes" id="UP001181693">
    <property type="component" value="Unassembled WGS sequence"/>
</dbReference>
<dbReference type="SUPFAM" id="SSF50104">
    <property type="entry name" value="Translation proteins SH3-like domain"/>
    <property type="match status" value="1"/>
</dbReference>
<keyword evidence="3" id="KW-0687">Ribonucleoprotein</keyword>
<evidence type="ECO:0000256" key="2">
    <source>
        <dbReference type="ARBA" id="ARBA00022980"/>
    </source>
</evidence>
<sequence>MHFNVPKHVCRKIMCSQKKGKSAILALCKDDEVQVLHGHYKSQQIGKVVQANRKIYVNYIKHVLGEKANGFTVHIGIHPSKVIITRLKLDKDRRKISEHKTKSCMVGKRKGKYKEETNKKMQE</sequence>
<dbReference type="AlphaFoldDB" id="A0AAV3A5U4"/>
<name>A0AAV3A5U4_PYXAD</name>
<organism evidence="5 6">
    <name type="scientific">Pyxicephalus adspersus</name>
    <name type="common">African bullfrog</name>
    <dbReference type="NCBI Taxonomy" id="30357"/>
    <lineage>
        <taxon>Eukaryota</taxon>
        <taxon>Metazoa</taxon>
        <taxon>Chordata</taxon>
        <taxon>Craniata</taxon>
        <taxon>Vertebrata</taxon>
        <taxon>Euteleostomi</taxon>
        <taxon>Amphibia</taxon>
        <taxon>Batrachia</taxon>
        <taxon>Anura</taxon>
        <taxon>Neobatrachia</taxon>
        <taxon>Ranoidea</taxon>
        <taxon>Pyxicephalidae</taxon>
        <taxon>Pyxicephalinae</taxon>
        <taxon>Pyxicephalus</taxon>
    </lineage>
</organism>
<feature type="region of interest" description="Disordered" evidence="4">
    <location>
        <begin position="97"/>
        <end position="123"/>
    </location>
</feature>
<dbReference type="PANTHER" id="PTHR11143">
    <property type="entry name" value="60S RIBOSOMAL PROTEIN L26 FAMILY MEMBER"/>
    <property type="match status" value="1"/>
</dbReference>
<dbReference type="InterPro" id="IPR014722">
    <property type="entry name" value="Rib_uL2_dom2"/>
</dbReference>
<dbReference type="EMBL" id="DYDO01000008">
    <property type="protein sequence ID" value="DBA19742.1"/>
    <property type="molecule type" value="Genomic_DNA"/>
</dbReference>
<keyword evidence="6" id="KW-1185">Reference proteome</keyword>
<dbReference type="InterPro" id="IPR005756">
    <property type="entry name" value="Ribosomal_uL24_euk/arc"/>
</dbReference>
<dbReference type="InterPro" id="IPR041988">
    <property type="entry name" value="Ribosomal_uL24_KOW"/>
</dbReference>
<dbReference type="Pfam" id="PF16906">
    <property type="entry name" value="Ribosomal_L26"/>
    <property type="match status" value="1"/>
</dbReference>
<dbReference type="GO" id="GO:0003723">
    <property type="term" value="F:RNA binding"/>
    <property type="evidence" value="ECO:0007669"/>
    <property type="project" value="InterPro"/>
</dbReference>
<protein>
    <recommendedName>
        <fullName evidence="7">60S ribosomal protein L26</fullName>
    </recommendedName>
</protein>
<comment type="caution">
    <text evidence="5">The sequence shown here is derived from an EMBL/GenBank/DDBJ whole genome shotgun (WGS) entry which is preliminary data.</text>
</comment>
<accession>A0AAV3A5U4</accession>
<dbReference type="CDD" id="cd06089">
    <property type="entry name" value="KOW_RPL26"/>
    <property type="match status" value="1"/>
</dbReference>